<organism evidence="3 4">
    <name type="scientific">Channa striata</name>
    <name type="common">Snakehead murrel</name>
    <name type="synonym">Ophicephalus striatus</name>
    <dbReference type="NCBI Taxonomy" id="64152"/>
    <lineage>
        <taxon>Eukaryota</taxon>
        <taxon>Metazoa</taxon>
        <taxon>Chordata</taxon>
        <taxon>Craniata</taxon>
        <taxon>Vertebrata</taxon>
        <taxon>Euteleostomi</taxon>
        <taxon>Actinopterygii</taxon>
        <taxon>Neopterygii</taxon>
        <taxon>Teleostei</taxon>
        <taxon>Neoteleostei</taxon>
        <taxon>Acanthomorphata</taxon>
        <taxon>Anabantaria</taxon>
        <taxon>Anabantiformes</taxon>
        <taxon>Channoidei</taxon>
        <taxon>Channidae</taxon>
        <taxon>Channa</taxon>
    </lineage>
</organism>
<dbReference type="Gene3D" id="1.20.890.10">
    <property type="entry name" value="cAMP-dependent protein kinase regulatory subunit, dimerization-anchoring domain"/>
    <property type="match status" value="1"/>
</dbReference>
<dbReference type="Proteomes" id="UP001187415">
    <property type="component" value="Unassembled WGS sequence"/>
</dbReference>
<dbReference type="PANTHER" id="PTHR10699:SF11">
    <property type="entry name" value="IGLOO, ISOFORM A"/>
    <property type="match status" value="1"/>
</dbReference>
<feature type="compositionally biased region" description="Basic and acidic residues" evidence="1">
    <location>
        <begin position="192"/>
        <end position="208"/>
    </location>
</feature>
<dbReference type="SUPFAM" id="SSF47391">
    <property type="entry name" value="Dimerization-anchoring domain of cAMP-dependent PK regulatory subunit"/>
    <property type="match status" value="1"/>
</dbReference>
<feature type="compositionally biased region" description="Acidic residues" evidence="1">
    <location>
        <begin position="136"/>
        <end position="166"/>
    </location>
</feature>
<sequence>MSVPFSNTHLRVPQGFGTILEGLAREVLRDQPGDIPGYAAHYFDDLLKEREESGMDPAEWAAKLEDRYYNNPAFKTTEQPSAEKKSETDLTNSKEKSYGSQTEDESSHSAEESNLSTRQPNDSEEVSLTEKREGKEEEQEEEEEEGEEEKEEQEAEGGEEEEDEEEHISAEITLLEGESVSRHSIADVQSDELSRTKEEKDKVYRESNENESSTDLPQSDLESTDMSFTGVSNVDVCAEELGEADKVGGDKQQTAVADKDILNSEEEEISKVEEPVQVFPYSGVAGVDVCATELGGTEGMKEKVTADRDILIQSEDTFVESSLVHMSENNQQEAGNKQENTNPKEGIEIEASSVETLEHLDHTETCSDSVAIPKEDTLVEISSDDKVATTGQIISWTKDDHNEVEKDKNDKEVNFEREAVESQHEVSEILQYKDINESDLNDSAAEDGDDDDGEKGEGVKNISLSHQPTTEADEEDPEDENDRKTEDNNIISEMNENYEKESLSNDEEEETTDTVGQDKEDAQVEGYSEMEDEEINDGDAENLSSQTTQSNVPTSAGETDRETFEVSAHRLPEENKESQRTLVETHAEDTTEAKEFTSRGDEELVEKETTDSEIQDTGDAVIVADHQGEERRLGLKRKPQSPKSRVMTRTRLINSDPHSVSALDSLGVRD</sequence>
<comment type="caution">
    <text evidence="3">The sequence shown here is derived from an EMBL/GenBank/DDBJ whole genome shotgun (WGS) entry which is preliminary data.</text>
</comment>
<feature type="region of interest" description="Disordered" evidence="1">
    <location>
        <begin position="327"/>
        <end position="346"/>
    </location>
</feature>
<dbReference type="Pfam" id="PF02197">
    <property type="entry name" value="RIIa"/>
    <property type="match status" value="1"/>
</dbReference>
<feature type="compositionally biased region" description="Polar residues" evidence="1">
    <location>
        <begin position="542"/>
        <end position="557"/>
    </location>
</feature>
<dbReference type="InterPro" id="IPR003117">
    <property type="entry name" value="cAMP_dep_PK_reg_su_I/II_a/b"/>
</dbReference>
<feature type="compositionally biased region" description="Basic and acidic residues" evidence="1">
    <location>
        <begin position="558"/>
        <end position="610"/>
    </location>
</feature>
<evidence type="ECO:0000313" key="3">
    <source>
        <dbReference type="EMBL" id="KAK2847204.1"/>
    </source>
</evidence>
<evidence type="ECO:0000259" key="2">
    <source>
        <dbReference type="SMART" id="SM00394"/>
    </source>
</evidence>
<feature type="region of interest" description="Disordered" evidence="1">
    <location>
        <begin position="386"/>
        <end position="619"/>
    </location>
</feature>
<reference evidence="3" key="1">
    <citation type="submission" date="2023-07" db="EMBL/GenBank/DDBJ databases">
        <title>Chromosome-level Genome Assembly of Striped Snakehead (Channa striata).</title>
        <authorList>
            <person name="Liu H."/>
        </authorList>
    </citation>
    <scope>NUCLEOTIDE SEQUENCE</scope>
    <source>
        <strain evidence="3">Gz</strain>
        <tissue evidence="3">Muscle</tissue>
    </source>
</reference>
<keyword evidence="4" id="KW-1185">Reference proteome</keyword>
<feature type="domain" description="RIIa" evidence="2">
    <location>
        <begin position="14"/>
        <end position="51"/>
    </location>
</feature>
<feature type="compositionally biased region" description="Basic and acidic residues" evidence="1">
    <location>
        <begin position="397"/>
        <end position="427"/>
    </location>
</feature>
<feature type="compositionally biased region" description="Basic and acidic residues" evidence="1">
    <location>
        <begin position="81"/>
        <end position="97"/>
    </location>
</feature>
<name>A0AA88MXD3_CHASR</name>
<dbReference type="EMBL" id="JAUPFM010000007">
    <property type="protein sequence ID" value="KAK2847204.1"/>
    <property type="molecule type" value="Genomic_DNA"/>
</dbReference>
<dbReference type="PANTHER" id="PTHR10699">
    <property type="entry name" value="NEUROMODULIN"/>
    <property type="match status" value="1"/>
</dbReference>
<protein>
    <recommendedName>
        <fullName evidence="2">RIIa domain-containing protein</fullName>
    </recommendedName>
</protein>
<dbReference type="InterPro" id="IPR047579">
    <property type="entry name" value="DD_CABYR_SP17"/>
</dbReference>
<accession>A0AA88MXD3</accession>
<proteinExistence type="predicted"/>
<feature type="compositionally biased region" description="Acidic residues" evidence="1">
    <location>
        <begin position="471"/>
        <end position="480"/>
    </location>
</feature>
<feature type="region of interest" description="Disordered" evidence="1">
    <location>
        <begin position="243"/>
        <end position="274"/>
    </location>
</feature>
<dbReference type="CDD" id="cd12100">
    <property type="entry name" value="DD_CABYR_SP17"/>
    <property type="match status" value="1"/>
</dbReference>
<dbReference type="SMART" id="SM00394">
    <property type="entry name" value="RIIa"/>
    <property type="match status" value="1"/>
</dbReference>
<feature type="compositionally biased region" description="Polar residues" evidence="1">
    <location>
        <begin position="327"/>
        <end position="343"/>
    </location>
</feature>
<feature type="compositionally biased region" description="Acidic residues" evidence="1">
    <location>
        <begin position="528"/>
        <end position="540"/>
    </location>
</feature>
<feature type="compositionally biased region" description="Polar residues" evidence="1">
    <location>
        <begin position="210"/>
        <end position="227"/>
    </location>
</feature>
<dbReference type="AlphaFoldDB" id="A0AA88MXD3"/>
<feature type="compositionally biased region" description="Acidic residues" evidence="1">
    <location>
        <begin position="437"/>
        <end position="454"/>
    </location>
</feature>
<evidence type="ECO:0000313" key="4">
    <source>
        <dbReference type="Proteomes" id="UP001187415"/>
    </source>
</evidence>
<dbReference type="GO" id="GO:0005516">
    <property type="term" value="F:calmodulin binding"/>
    <property type="evidence" value="ECO:0007669"/>
    <property type="project" value="TreeGrafter"/>
</dbReference>
<feature type="region of interest" description="Disordered" evidence="1">
    <location>
        <begin position="64"/>
        <end position="227"/>
    </location>
</feature>
<gene>
    <name evidence="3" type="ORF">Q5P01_010203</name>
</gene>
<evidence type="ECO:0000256" key="1">
    <source>
        <dbReference type="SAM" id="MobiDB-lite"/>
    </source>
</evidence>